<dbReference type="Proteomes" id="UP000789524">
    <property type="component" value="Unassembled WGS sequence"/>
</dbReference>
<keyword evidence="1" id="KW-0732">Signal</keyword>
<dbReference type="OrthoDB" id="7758608at2759"/>
<dbReference type="AlphaFoldDB" id="A0A8J2QK65"/>
<comment type="caution">
    <text evidence="2">The sequence shown here is derived from an EMBL/GenBank/DDBJ whole genome shotgun (WGS) entry which is preliminary data.</text>
</comment>
<keyword evidence="3" id="KW-1185">Reference proteome</keyword>
<evidence type="ECO:0000256" key="1">
    <source>
        <dbReference type="SAM" id="SignalP"/>
    </source>
</evidence>
<protein>
    <submittedName>
        <fullName evidence="2">(African queen) hypothetical protein</fullName>
    </submittedName>
</protein>
<proteinExistence type="predicted"/>
<evidence type="ECO:0000313" key="3">
    <source>
        <dbReference type="Proteomes" id="UP000789524"/>
    </source>
</evidence>
<sequence>MVSKIIIAICFVTVVAAIPAQPAFTGWGAGGGAGVLLPPWISAAPWFPQWTPCTTVGSSCSDCSTKIVCTKIGGLQRACTDPTKPYCNLGECSATPSEQCAVPVVPANAV</sequence>
<evidence type="ECO:0000313" key="2">
    <source>
        <dbReference type="EMBL" id="CAG9564762.1"/>
    </source>
</evidence>
<feature type="chain" id="PRO_5035304259" evidence="1">
    <location>
        <begin position="18"/>
        <end position="110"/>
    </location>
</feature>
<accession>A0A8J2QK65</accession>
<dbReference type="EMBL" id="CAKASE010000051">
    <property type="protein sequence ID" value="CAG9564762.1"/>
    <property type="molecule type" value="Genomic_DNA"/>
</dbReference>
<name>A0A8J2QK65_9NEOP</name>
<feature type="signal peptide" evidence="1">
    <location>
        <begin position="1"/>
        <end position="17"/>
    </location>
</feature>
<reference evidence="2" key="1">
    <citation type="submission" date="2021-09" db="EMBL/GenBank/DDBJ databases">
        <authorList>
            <person name="Martin H S."/>
        </authorList>
    </citation>
    <scope>NUCLEOTIDE SEQUENCE</scope>
</reference>
<gene>
    <name evidence="2" type="ORF">DCHRY22_LOCUS5708</name>
</gene>
<organism evidence="2 3">
    <name type="scientific">Danaus chrysippus</name>
    <name type="common">African queen</name>
    <dbReference type="NCBI Taxonomy" id="151541"/>
    <lineage>
        <taxon>Eukaryota</taxon>
        <taxon>Metazoa</taxon>
        <taxon>Ecdysozoa</taxon>
        <taxon>Arthropoda</taxon>
        <taxon>Hexapoda</taxon>
        <taxon>Insecta</taxon>
        <taxon>Pterygota</taxon>
        <taxon>Neoptera</taxon>
        <taxon>Endopterygota</taxon>
        <taxon>Lepidoptera</taxon>
        <taxon>Glossata</taxon>
        <taxon>Ditrysia</taxon>
        <taxon>Papilionoidea</taxon>
        <taxon>Nymphalidae</taxon>
        <taxon>Danainae</taxon>
        <taxon>Danaini</taxon>
        <taxon>Danaina</taxon>
        <taxon>Danaus</taxon>
        <taxon>Anosia</taxon>
    </lineage>
</organism>